<dbReference type="RefSeq" id="WP_264981516.1">
    <property type="nucleotide sequence ID" value="NZ_AP026708.1"/>
</dbReference>
<evidence type="ECO:0000313" key="2">
    <source>
        <dbReference type="EMBL" id="BDQ34617.1"/>
    </source>
</evidence>
<accession>A0ABM8AT28</accession>
<proteinExistence type="predicted"/>
<keyword evidence="1" id="KW-0732">Signal</keyword>
<gene>
    <name evidence="2" type="ORF">JCM14722_21590</name>
</gene>
<dbReference type="Proteomes" id="UP001061361">
    <property type="component" value="Chromosome"/>
</dbReference>
<sequence>MHRIGKSPALSAGLIILSLLLTAAMAFAYGGGSEGTSGATGGVEEGDTQKDLSVSFGSASPSTEPTNVDSFGGSTISRNGMAAIGQTFPETGGADMSRHLESMGKTLEVLDRAHPRDHGGLTVVKGVPLVTGGNDPVEGVGAPAETRIGGFTPSNGPNAFERARNGSDPERNPEQAAIRARVERAVAAAGSRLAEAGVQPPAATTPNEAIAAAAQAVGAPNLAQMPRYVPSATYAPGADQ</sequence>
<reference evidence="2" key="1">
    <citation type="submission" date="2022-08" db="EMBL/GenBank/DDBJ databases">
        <title>Genome Sequence of the sulphate-reducing bacterium, Pseudodesulfovibrio portus JCM14722.</title>
        <authorList>
            <person name="Kondo R."/>
            <person name="Kataoka T."/>
        </authorList>
    </citation>
    <scope>NUCLEOTIDE SEQUENCE</scope>
    <source>
        <strain evidence="2">JCM 14722</strain>
    </source>
</reference>
<name>A0ABM8AT28_9BACT</name>
<evidence type="ECO:0000256" key="1">
    <source>
        <dbReference type="SAM" id="SignalP"/>
    </source>
</evidence>
<keyword evidence="3" id="KW-1185">Reference proteome</keyword>
<feature type="signal peptide" evidence="1">
    <location>
        <begin position="1"/>
        <end position="28"/>
    </location>
</feature>
<feature type="chain" id="PRO_5046490142" evidence="1">
    <location>
        <begin position="29"/>
        <end position="240"/>
    </location>
</feature>
<organism evidence="2 3">
    <name type="scientific">Pseudodesulfovibrio portus</name>
    <dbReference type="NCBI Taxonomy" id="231439"/>
    <lineage>
        <taxon>Bacteria</taxon>
        <taxon>Pseudomonadati</taxon>
        <taxon>Thermodesulfobacteriota</taxon>
        <taxon>Desulfovibrionia</taxon>
        <taxon>Desulfovibrionales</taxon>
        <taxon>Desulfovibrionaceae</taxon>
    </lineage>
</organism>
<dbReference type="EMBL" id="AP026708">
    <property type="protein sequence ID" value="BDQ34617.1"/>
    <property type="molecule type" value="Genomic_DNA"/>
</dbReference>
<evidence type="ECO:0000313" key="3">
    <source>
        <dbReference type="Proteomes" id="UP001061361"/>
    </source>
</evidence>
<protein>
    <submittedName>
        <fullName evidence="2">Uncharacterized protein</fullName>
    </submittedName>
</protein>